<dbReference type="PANTHER" id="PTHR11365:SF10">
    <property type="entry name" value="HYDANTOINASE_OXOPROLINASE"/>
    <property type="match status" value="1"/>
</dbReference>
<dbReference type="EMBL" id="JASNQZ010000006">
    <property type="protein sequence ID" value="KAL0955618.1"/>
    <property type="molecule type" value="Genomic_DNA"/>
</dbReference>
<feature type="domain" description="S-Me-THD-like C-terminal" evidence="4">
    <location>
        <begin position="765"/>
        <end position="974"/>
    </location>
</feature>
<dbReference type="Gene3D" id="3.30.420.40">
    <property type="match status" value="1"/>
</dbReference>
<protein>
    <recommendedName>
        <fullName evidence="7">Hydantoinase</fullName>
    </recommendedName>
</protein>
<proteinExistence type="predicted"/>
<dbReference type="Gene3D" id="3.40.1610.10">
    <property type="entry name" value="CV3147-like domain"/>
    <property type="match status" value="1"/>
</dbReference>
<dbReference type="SUPFAM" id="SSF160991">
    <property type="entry name" value="CV3147-like"/>
    <property type="match status" value="1"/>
</dbReference>
<dbReference type="InterPro" id="IPR024071">
    <property type="entry name" value="S-Me-THD_C_sf"/>
</dbReference>
<dbReference type="InterPro" id="IPR008040">
    <property type="entry name" value="Hydant_A_N"/>
</dbReference>
<dbReference type="InterPro" id="IPR045079">
    <property type="entry name" value="Oxoprolinase-like"/>
</dbReference>
<dbReference type="Pfam" id="PF20906">
    <property type="entry name" value="S-Me-THD_C"/>
    <property type="match status" value="1"/>
</dbReference>
<evidence type="ECO:0000313" key="6">
    <source>
        <dbReference type="Proteomes" id="UP001556367"/>
    </source>
</evidence>
<dbReference type="SUPFAM" id="SSF53067">
    <property type="entry name" value="Actin-like ATPase domain"/>
    <property type="match status" value="2"/>
</dbReference>
<dbReference type="Pfam" id="PF06032">
    <property type="entry name" value="S-Me-THD_N"/>
    <property type="match status" value="1"/>
</dbReference>
<reference evidence="6" key="1">
    <citation type="submission" date="2024-06" db="EMBL/GenBank/DDBJ databases">
        <title>Multi-omics analyses provide insights into the biosynthesis of the anticancer antibiotic pleurotin in Hohenbuehelia grisea.</title>
        <authorList>
            <person name="Weaver J.A."/>
            <person name="Alberti F."/>
        </authorList>
    </citation>
    <scope>NUCLEOTIDE SEQUENCE [LARGE SCALE GENOMIC DNA]</scope>
    <source>
        <strain evidence="6">T-177</strain>
    </source>
</reference>
<feature type="domain" description="S-Me-THD N-terminal" evidence="3">
    <location>
        <begin position="601"/>
        <end position="759"/>
    </location>
</feature>
<keyword evidence="6" id="KW-1185">Reference proteome</keyword>
<dbReference type="InterPro" id="IPR027479">
    <property type="entry name" value="S-Me-THD_N_sf"/>
</dbReference>
<evidence type="ECO:0000313" key="5">
    <source>
        <dbReference type="EMBL" id="KAL0955618.1"/>
    </source>
</evidence>
<dbReference type="Pfam" id="PF01968">
    <property type="entry name" value="Hydantoinase_A"/>
    <property type="match status" value="1"/>
</dbReference>
<name>A0ABR3JJN8_9AGAR</name>
<comment type="caution">
    <text evidence="5">The sequence shown here is derived from an EMBL/GenBank/DDBJ whole genome shotgun (WGS) entry which is preliminary data.</text>
</comment>
<evidence type="ECO:0000259" key="2">
    <source>
        <dbReference type="Pfam" id="PF05378"/>
    </source>
</evidence>
<feature type="domain" description="Hydantoinase A/oxoprolinase" evidence="1">
    <location>
        <begin position="206"/>
        <end position="386"/>
    </location>
</feature>
<dbReference type="InterPro" id="IPR048350">
    <property type="entry name" value="S-Me-THD-like_C"/>
</dbReference>
<evidence type="ECO:0008006" key="7">
    <source>
        <dbReference type="Google" id="ProtNLM"/>
    </source>
</evidence>
<sequence>MSLRIGVDVGGTNTDGVLIDATATHRPDRGILATHKLPTTIDVSEGIEAVIRCVLDKSGVDPLSISCVSIGTTAFINAALEADGRLLNKVAVIRLCGPYTRQAPPFIDFPERLKELTMGHVGYVDGGLEIDGRPILPINEGQIIEQCDVIKSKGICNIVLSGVFSPLDNEGTNETRVRDIILGYMGGTSVNVVCSREVGQVGLLERENASILNASLLAFARRTIRGFVRAIRSLSLVAPLYITQNDGTLTSAASASRLPIRTFASGPTNSMRGASFLAGLDLRAGGGKSTIMVDIGGTTTDVGVLMPSGFPRQAASFIEIAGVRTNFSMADVQSIGLGGGSKVVQSKDGRVLVGPESVGREIGVHSLVYGGQVLTVTDLVVANGQVSIGDPTKASNLGDGVVSKGLLTVKRLLEGIIDKMKTSPEDTTVLLVGGGGIIAPQSLKGVGEIIRPPFFDVANAVGAAMAKVAYEIDTIEILGNRALSDVIDNYKQVAISRANAAGADPATTKIVEVANLPIPYVTNTSTRIIVKAAGDLSSTARNTSGDLPDDKDAEELPNIQDTVSNQIIPGKGEAGAANEGGIESYRPHIRSDRQWLLSEIDLEWIADGCSILGAGGGGTSYPPFLMARQQLREGKQILVVDPEDVPEDALFVRCGFMGSPSVSSERIQCGIELSAALEALQKFMGFEDFAGTISEEIGGGNGVQPLVLSGALGKPTLDADVMGRAYPHMWQSLPGAYNIENGNYPKAIADGVGNALVVSQVRDGMAVENILRTICTEMGSKAGVISAPLTRKTCQAYGIPRTVSQAWRMGRAVALCRKRNDLQAIPSSLLELQNGACLFVGKIIDVKREVRRGFTWGEVTIAPLLEDETENQDTPSAPRQSFGTDDRLVIPFQNENIFAYIDAPTTGRKTVVTVPDLITVLDSRNGVALGTQEYRYGLRVTVMAFANDPKWTKTDVGLEMGGPKAFGSDEIFTPVAEYKEPRSVIQEYYPS</sequence>
<evidence type="ECO:0000259" key="4">
    <source>
        <dbReference type="Pfam" id="PF20906"/>
    </source>
</evidence>
<dbReference type="Proteomes" id="UP001556367">
    <property type="component" value="Unassembled WGS sequence"/>
</dbReference>
<dbReference type="InterPro" id="IPR002821">
    <property type="entry name" value="Hydantoinase_A"/>
</dbReference>
<dbReference type="Gene3D" id="2.40.390.10">
    <property type="entry name" value="CV3147-like"/>
    <property type="match status" value="1"/>
</dbReference>
<feature type="domain" description="Hydantoinase/oxoprolinase N-terminal" evidence="2">
    <location>
        <begin position="4"/>
        <end position="181"/>
    </location>
</feature>
<evidence type="ECO:0000259" key="3">
    <source>
        <dbReference type="Pfam" id="PF06032"/>
    </source>
</evidence>
<dbReference type="Pfam" id="PF05378">
    <property type="entry name" value="Hydant_A_N"/>
    <property type="match status" value="1"/>
</dbReference>
<dbReference type="InterPro" id="IPR043129">
    <property type="entry name" value="ATPase_NBD"/>
</dbReference>
<dbReference type="InterPro" id="IPR010318">
    <property type="entry name" value="S-Me-THD_N"/>
</dbReference>
<accession>A0ABR3JJN8</accession>
<evidence type="ECO:0000259" key="1">
    <source>
        <dbReference type="Pfam" id="PF01968"/>
    </source>
</evidence>
<gene>
    <name evidence="5" type="ORF">HGRIS_001852</name>
</gene>
<dbReference type="PANTHER" id="PTHR11365">
    <property type="entry name" value="5-OXOPROLINASE RELATED"/>
    <property type="match status" value="1"/>
</dbReference>
<organism evidence="5 6">
    <name type="scientific">Hohenbuehelia grisea</name>
    <dbReference type="NCBI Taxonomy" id="104357"/>
    <lineage>
        <taxon>Eukaryota</taxon>
        <taxon>Fungi</taxon>
        <taxon>Dikarya</taxon>
        <taxon>Basidiomycota</taxon>
        <taxon>Agaricomycotina</taxon>
        <taxon>Agaricomycetes</taxon>
        <taxon>Agaricomycetidae</taxon>
        <taxon>Agaricales</taxon>
        <taxon>Pleurotineae</taxon>
        <taxon>Pleurotaceae</taxon>
        <taxon>Hohenbuehelia</taxon>
    </lineage>
</organism>